<reference evidence="2 3" key="1">
    <citation type="submission" date="2011-04" db="EMBL/GenBank/DDBJ databases">
        <authorList>
            <person name="Weinstock G."/>
            <person name="Sodergren E."/>
            <person name="Clifton S."/>
            <person name="Fulton L."/>
            <person name="Fulton B."/>
            <person name="Courtney L."/>
            <person name="Fronick C."/>
            <person name="Harrison M."/>
            <person name="Strong C."/>
            <person name="Farmer C."/>
            <person name="Delahaunty K."/>
            <person name="Markovic C."/>
            <person name="Hall O."/>
            <person name="Minx P."/>
            <person name="Tomlinson C."/>
            <person name="Mitreva M."/>
            <person name="Hou S."/>
            <person name="Chen J."/>
            <person name="Wollam A."/>
            <person name="Pepin K.H."/>
            <person name="Johnson M."/>
            <person name="Bhonagiri V."/>
            <person name="Zhang X."/>
            <person name="Suruliraj S."/>
            <person name="Warren W."/>
            <person name="Chinwalla A."/>
            <person name="Mardis E.R."/>
            <person name="Wilson R.K."/>
        </authorList>
    </citation>
    <scope>NUCLEOTIDE SEQUENCE [LARGE SCALE GENOMIC DNA]</scope>
    <source>
        <strain evidence="2 3">6014059</strain>
    </source>
</reference>
<proteinExistence type="predicted"/>
<accession>A0A828SSR4</accession>
<evidence type="ECO:0000313" key="3">
    <source>
        <dbReference type="Proteomes" id="UP000003204"/>
    </source>
</evidence>
<keyword evidence="1" id="KW-0812">Transmembrane</keyword>
<gene>
    <name evidence="2" type="ORF">HMPREF0022_01004</name>
</gene>
<dbReference type="PANTHER" id="PTHR39456">
    <property type="entry name" value="METAL-DEPENDENT HYDROLASE"/>
    <property type="match status" value="1"/>
</dbReference>
<evidence type="ECO:0008006" key="4">
    <source>
        <dbReference type="Google" id="ProtNLM"/>
    </source>
</evidence>
<feature type="transmembrane region" description="Helical" evidence="1">
    <location>
        <begin position="201"/>
        <end position="225"/>
    </location>
</feature>
<dbReference type="PIRSF" id="PIRSF007580">
    <property type="entry name" value="UCP07580"/>
    <property type="match status" value="1"/>
</dbReference>
<dbReference type="AlphaFoldDB" id="A0A828SSR4"/>
<dbReference type="EMBL" id="ACYS02000022">
    <property type="protein sequence ID" value="EGJ69210.1"/>
    <property type="molecule type" value="Genomic_DNA"/>
</dbReference>
<evidence type="ECO:0000313" key="2">
    <source>
        <dbReference type="EMBL" id="EGJ69210.1"/>
    </source>
</evidence>
<protein>
    <recommendedName>
        <fullName evidence="4">Metal-dependent hydrolase family protein</fullName>
    </recommendedName>
</protein>
<comment type="caution">
    <text evidence="2">The sequence shown here is derived from an EMBL/GenBank/DDBJ whole genome shotgun (WGS) entry which is preliminary data.</text>
</comment>
<dbReference type="InterPro" id="IPR016516">
    <property type="entry name" value="UCP07580"/>
</dbReference>
<name>A0A828SSR4_ACIBA</name>
<dbReference type="Pfam" id="PF10118">
    <property type="entry name" value="Metal_hydrol"/>
    <property type="match status" value="1"/>
</dbReference>
<keyword evidence="1" id="KW-0472">Membrane</keyword>
<evidence type="ECO:0000256" key="1">
    <source>
        <dbReference type="SAM" id="Phobius"/>
    </source>
</evidence>
<sequence length="293" mass="34091">MELNLKEDWSKKMKTALNRTPASFPVRRMDYNFEDTPRYWCNHEPSLTHYFTGLSTLFPEGESYFVRSVRALRAKAKENEILDREIGAFIGQEAMHSKEHHAFHVSAQQYGLNPESLEKATGIVLKAIEKVFSKKWNLLVTVGLEHYTAVLVVSMMQSVNELMTDNTIRNLWLWHSVEETEHKAVAFDLYQHLYGNGLDAYIPRVAVFTFSLVLITAFSTIYHIALMKRDKQLTNFKTWRNFFNFASKQYKVLIPKFLEYYRFDFHPNQTDEKALVAATKVKLGISDRSSLLS</sequence>
<organism evidence="2 3">
    <name type="scientific">Acinetobacter baumannii 6014059</name>
    <dbReference type="NCBI Taxonomy" id="525242"/>
    <lineage>
        <taxon>Bacteria</taxon>
        <taxon>Pseudomonadati</taxon>
        <taxon>Pseudomonadota</taxon>
        <taxon>Gammaproteobacteria</taxon>
        <taxon>Moraxellales</taxon>
        <taxon>Moraxellaceae</taxon>
        <taxon>Acinetobacter</taxon>
        <taxon>Acinetobacter calcoaceticus/baumannii complex</taxon>
    </lineage>
</organism>
<dbReference type="Proteomes" id="UP000003204">
    <property type="component" value="Unassembled WGS sequence"/>
</dbReference>
<dbReference type="PANTHER" id="PTHR39456:SF1">
    <property type="entry name" value="METAL-DEPENDENT HYDROLASE"/>
    <property type="match status" value="1"/>
</dbReference>
<keyword evidence="1" id="KW-1133">Transmembrane helix</keyword>